<sequence length="342" mass="38436">MTSVGASPAVQGNESSTSNAALRLALQAMKERCQQLQNRLSMMEEENLQLRIERHSIPGVTPKSHSDVGVDSTSLLRKVEELSRQKSKLSHHIYMVANENKHLWEHLSKLTEDKSCDGSSDPSNLSIGASKPKKSLLTVLNHQEGNQLSLDEIPLRISPILSKNTSNPVEWNSASIKECEYPIMDVDDDDEAEMDGIVREELMEILGNIEEEKRLLKQQQQGLKAAIDVISKLSRSSFMNNNPCLLGDVDETRSCTTGEYDNLHSMSSEMDETNRSEGEIMKVSNGVTLRNKENNFEDRICPLCTKFYAKSTPFDEFNDHVLSHFVEDTDQDSHLSFHEIVA</sequence>
<keyword evidence="4 5" id="KW-0175">Coiled coil</keyword>
<evidence type="ECO:0000259" key="6">
    <source>
        <dbReference type="Pfam" id="PF18112"/>
    </source>
</evidence>
<reference evidence="8" key="1">
    <citation type="journal article" date="2014" name="PLoS ONE">
        <title>Transcriptome-Based Identification of ABC Transporters in the Western Tarnished Plant Bug Lygus hesperus.</title>
        <authorList>
            <person name="Hull J.J."/>
            <person name="Chaney K."/>
            <person name="Geib S.M."/>
            <person name="Fabrick J.A."/>
            <person name="Brent C.S."/>
            <person name="Walsh D."/>
            <person name="Lavine L.C."/>
        </authorList>
    </citation>
    <scope>NUCLEOTIDE SEQUENCE</scope>
</reference>
<evidence type="ECO:0000256" key="5">
    <source>
        <dbReference type="SAM" id="Coils"/>
    </source>
</evidence>
<gene>
    <name evidence="8" type="primary">myoG_0</name>
    <name evidence="7" type="synonym">myoG_1</name>
    <name evidence="8" type="ORF">CM83_54833</name>
    <name evidence="7" type="ORF">CM83_54834</name>
    <name evidence="9" type="ORF">g.57948</name>
</gene>
<dbReference type="EMBL" id="GBHO01037430">
    <property type="protein sequence ID" value="JAG06174.1"/>
    <property type="molecule type" value="Transcribed_RNA"/>
</dbReference>
<keyword evidence="2" id="KW-0863">Zinc-finger</keyword>
<evidence type="ECO:0000313" key="9">
    <source>
        <dbReference type="EMBL" id="JAQ17707.1"/>
    </source>
</evidence>
<accession>A0A0A9WMW4</accession>
<dbReference type="EMBL" id="GDHC01000922">
    <property type="protein sequence ID" value="JAQ17707.1"/>
    <property type="molecule type" value="Transcribed_RNA"/>
</dbReference>
<evidence type="ECO:0000313" key="7">
    <source>
        <dbReference type="EMBL" id="JAG06174.1"/>
    </source>
</evidence>
<evidence type="ECO:0000313" key="8">
    <source>
        <dbReference type="EMBL" id="JAG06175.1"/>
    </source>
</evidence>
<evidence type="ECO:0000256" key="3">
    <source>
        <dbReference type="ARBA" id="ARBA00022833"/>
    </source>
</evidence>
<dbReference type="InterPro" id="IPR041641">
    <property type="entry name" value="CALCOCO1/2_Zn_UBZ1"/>
</dbReference>
<dbReference type="Pfam" id="PF18112">
    <property type="entry name" value="Zn-C2H2_12"/>
    <property type="match status" value="1"/>
</dbReference>
<organism evidence="8">
    <name type="scientific">Lygus hesperus</name>
    <name type="common">Western plant bug</name>
    <dbReference type="NCBI Taxonomy" id="30085"/>
    <lineage>
        <taxon>Eukaryota</taxon>
        <taxon>Metazoa</taxon>
        <taxon>Ecdysozoa</taxon>
        <taxon>Arthropoda</taxon>
        <taxon>Hexapoda</taxon>
        <taxon>Insecta</taxon>
        <taxon>Pterygota</taxon>
        <taxon>Neoptera</taxon>
        <taxon>Paraneoptera</taxon>
        <taxon>Hemiptera</taxon>
        <taxon>Heteroptera</taxon>
        <taxon>Panheteroptera</taxon>
        <taxon>Cimicomorpha</taxon>
        <taxon>Miridae</taxon>
        <taxon>Mirini</taxon>
        <taxon>Lygus</taxon>
    </lineage>
</organism>
<dbReference type="CDD" id="cd21965">
    <property type="entry name" value="Zn-C2H2_CALCOCO1_TAX1BP1_like"/>
    <property type="match status" value="1"/>
</dbReference>
<reference evidence="9" key="3">
    <citation type="journal article" date="2016" name="Gigascience">
        <title>De novo construction of an expanded transcriptome assembly for the western tarnished plant bug, Lygus hesperus.</title>
        <authorList>
            <person name="Tassone E.E."/>
            <person name="Geib S.M."/>
            <person name="Hall B."/>
            <person name="Fabrick J.A."/>
            <person name="Brent C.S."/>
            <person name="Hull J.J."/>
        </authorList>
    </citation>
    <scope>NUCLEOTIDE SEQUENCE</scope>
</reference>
<protein>
    <submittedName>
        <fullName evidence="8">Myosin-G heavy chain</fullName>
    </submittedName>
</protein>
<evidence type="ECO:0000256" key="4">
    <source>
        <dbReference type="ARBA" id="ARBA00023054"/>
    </source>
</evidence>
<dbReference type="GO" id="GO:0008270">
    <property type="term" value="F:zinc ion binding"/>
    <property type="evidence" value="ECO:0007669"/>
    <property type="project" value="UniProtKB-KW"/>
</dbReference>
<dbReference type="AlphaFoldDB" id="A0A0A9WMW4"/>
<feature type="domain" description="UBZ1-type" evidence="6">
    <location>
        <begin position="299"/>
        <end position="325"/>
    </location>
</feature>
<evidence type="ECO:0000256" key="1">
    <source>
        <dbReference type="ARBA" id="ARBA00022723"/>
    </source>
</evidence>
<dbReference type="EMBL" id="GBHO01037429">
    <property type="protein sequence ID" value="JAG06175.1"/>
    <property type="molecule type" value="Transcribed_RNA"/>
</dbReference>
<evidence type="ECO:0000256" key="2">
    <source>
        <dbReference type="ARBA" id="ARBA00022771"/>
    </source>
</evidence>
<reference evidence="8" key="2">
    <citation type="submission" date="2014-07" db="EMBL/GenBank/DDBJ databases">
        <authorList>
            <person name="Hull J."/>
        </authorList>
    </citation>
    <scope>NUCLEOTIDE SEQUENCE</scope>
</reference>
<keyword evidence="3" id="KW-0862">Zinc</keyword>
<proteinExistence type="predicted"/>
<feature type="coiled-coil region" evidence="5">
    <location>
        <begin position="199"/>
        <end position="226"/>
    </location>
</feature>
<feature type="coiled-coil region" evidence="5">
    <location>
        <begin position="19"/>
        <end position="53"/>
    </location>
</feature>
<keyword evidence="1" id="KW-0479">Metal-binding</keyword>
<name>A0A0A9WMW4_LYGHE</name>